<comment type="subcellular location">
    <subcellularLocation>
        <location evidence="1">Cell membrane</location>
        <topology evidence="1">Multi-pass membrane protein</topology>
    </subcellularLocation>
</comment>
<comment type="caution">
    <text evidence="9">The sequence shown here is derived from an EMBL/GenBank/DDBJ whole genome shotgun (WGS) entry which is preliminary data.</text>
</comment>
<dbReference type="SUPFAM" id="SSF103473">
    <property type="entry name" value="MFS general substrate transporter"/>
    <property type="match status" value="1"/>
</dbReference>
<evidence type="ECO:0000256" key="6">
    <source>
        <dbReference type="ARBA" id="ARBA00023136"/>
    </source>
</evidence>
<dbReference type="InterPro" id="IPR036259">
    <property type="entry name" value="MFS_trans_sf"/>
</dbReference>
<reference evidence="10" key="1">
    <citation type="journal article" date="2019" name="Int. J. Syst. Evol. Microbiol.">
        <title>The Global Catalogue of Microorganisms (GCM) 10K type strain sequencing project: providing services to taxonomists for standard genome sequencing and annotation.</title>
        <authorList>
            <consortium name="The Broad Institute Genomics Platform"/>
            <consortium name="The Broad Institute Genome Sequencing Center for Infectious Disease"/>
            <person name="Wu L."/>
            <person name="Ma J."/>
        </authorList>
    </citation>
    <scope>NUCLEOTIDE SEQUENCE [LARGE SCALE GENOMIC DNA]</scope>
    <source>
        <strain evidence="10">CCM 7043</strain>
    </source>
</reference>
<keyword evidence="10" id="KW-1185">Reference proteome</keyword>
<dbReference type="EMBL" id="JBHUHF010000001">
    <property type="protein sequence ID" value="MFD2024203.1"/>
    <property type="molecule type" value="Genomic_DNA"/>
</dbReference>
<evidence type="ECO:0000256" key="2">
    <source>
        <dbReference type="ARBA" id="ARBA00022448"/>
    </source>
</evidence>
<feature type="transmembrane region" description="Helical" evidence="7">
    <location>
        <begin position="57"/>
        <end position="77"/>
    </location>
</feature>
<keyword evidence="6 7" id="KW-0472">Membrane</keyword>
<dbReference type="InterPro" id="IPR020846">
    <property type="entry name" value="MFS_dom"/>
</dbReference>
<proteinExistence type="predicted"/>
<dbReference type="PROSITE" id="PS50850">
    <property type="entry name" value="MFS"/>
    <property type="match status" value="1"/>
</dbReference>
<evidence type="ECO:0000256" key="5">
    <source>
        <dbReference type="ARBA" id="ARBA00022989"/>
    </source>
</evidence>
<dbReference type="PANTHER" id="PTHR42718">
    <property type="entry name" value="MAJOR FACILITATOR SUPERFAMILY MULTIDRUG TRANSPORTER MFSC"/>
    <property type="match status" value="1"/>
</dbReference>
<evidence type="ECO:0000256" key="7">
    <source>
        <dbReference type="SAM" id="Phobius"/>
    </source>
</evidence>
<dbReference type="Pfam" id="PF07690">
    <property type="entry name" value="MFS_1"/>
    <property type="match status" value="1"/>
</dbReference>
<accession>A0ABW4V3P7</accession>
<gene>
    <name evidence="9" type="ORF">ACFSL2_01620</name>
</gene>
<evidence type="ECO:0000256" key="4">
    <source>
        <dbReference type="ARBA" id="ARBA00022692"/>
    </source>
</evidence>
<evidence type="ECO:0000256" key="3">
    <source>
        <dbReference type="ARBA" id="ARBA00022475"/>
    </source>
</evidence>
<dbReference type="Gene3D" id="1.20.1720.10">
    <property type="entry name" value="Multidrug resistance protein D"/>
    <property type="match status" value="1"/>
</dbReference>
<dbReference type="PRINTS" id="PR01036">
    <property type="entry name" value="TCRTETB"/>
</dbReference>
<dbReference type="Proteomes" id="UP001597338">
    <property type="component" value="Unassembled WGS sequence"/>
</dbReference>
<feature type="transmembrane region" description="Helical" evidence="7">
    <location>
        <begin position="178"/>
        <end position="198"/>
    </location>
</feature>
<evidence type="ECO:0000313" key="9">
    <source>
        <dbReference type="EMBL" id="MFD2024203.1"/>
    </source>
</evidence>
<name>A0ABW4V3P7_9MICO</name>
<feature type="domain" description="Major facilitator superfamily (MFS) profile" evidence="8">
    <location>
        <begin position="23"/>
        <end position="226"/>
    </location>
</feature>
<keyword evidence="4 7" id="KW-0812">Transmembrane</keyword>
<feature type="transmembrane region" description="Helical" evidence="7">
    <location>
        <begin position="89"/>
        <end position="108"/>
    </location>
</feature>
<dbReference type="RefSeq" id="WP_377196154.1">
    <property type="nucleotide sequence ID" value="NZ_JBHUHF010000001.1"/>
</dbReference>
<feature type="transmembrane region" description="Helical" evidence="7">
    <location>
        <begin position="21"/>
        <end position="45"/>
    </location>
</feature>
<dbReference type="PANTHER" id="PTHR42718:SF46">
    <property type="entry name" value="BLR6921 PROTEIN"/>
    <property type="match status" value="1"/>
</dbReference>
<evidence type="ECO:0000313" key="10">
    <source>
        <dbReference type="Proteomes" id="UP001597338"/>
    </source>
</evidence>
<keyword evidence="3" id="KW-1003">Cell membrane</keyword>
<sequence length="226" mass="23308">MSTAAVSELGRPTAGRPRFPYAPVIVLTLMQVTLVIDNSVVNVALPEIQNALSFSTAGLSWVVTSYALVFGGLVLVSGRIGSIIGPRRALLIGIAIFIAASALGGLAVTPEMLIAARVLQGVGAALAAPSTLVLLMAITEPGVQRARAMSLFVLSIGLGAGLGLFLGGALTSALGWEWVMFVNVPIGALVFFGVRALITETERHPGRLDLGGPRPPPSGCRLWSTA</sequence>
<feature type="transmembrane region" description="Helical" evidence="7">
    <location>
        <begin position="114"/>
        <end position="139"/>
    </location>
</feature>
<dbReference type="InterPro" id="IPR011701">
    <property type="entry name" value="MFS"/>
</dbReference>
<protein>
    <submittedName>
        <fullName evidence="9">MFS transporter</fullName>
    </submittedName>
</protein>
<evidence type="ECO:0000256" key="1">
    <source>
        <dbReference type="ARBA" id="ARBA00004651"/>
    </source>
</evidence>
<feature type="transmembrane region" description="Helical" evidence="7">
    <location>
        <begin position="151"/>
        <end position="172"/>
    </location>
</feature>
<evidence type="ECO:0000259" key="8">
    <source>
        <dbReference type="PROSITE" id="PS50850"/>
    </source>
</evidence>
<keyword evidence="2" id="KW-0813">Transport</keyword>
<keyword evidence="5 7" id="KW-1133">Transmembrane helix</keyword>
<organism evidence="9 10">
    <name type="scientific">Promicromonospora aerolata</name>
    <dbReference type="NCBI Taxonomy" id="195749"/>
    <lineage>
        <taxon>Bacteria</taxon>
        <taxon>Bacillati</taxon>
        <taxon>Actinomycetota</taxon>
        <taxon>Actinomycetes</taxon>
        <taxon>Micrococcales</taxon>
        <taxon>Promicromonosporaceae</taxon>
        <taxon>Promicromonospora</taxon>
    </lineage>
</organism>
<dbReference type="CDD" id="cd17321">
    <property type="entry name" value="MFS_MMR_MDR_like"/>
    <property type="match status" value="1"/>
</dbReference>